<feature type="transmembrane region" description="Helical" evidence="7">
    <location>
        <begin position="356"/>
        <end position="375"/>
    </location>
</feature>
<evidence type="ECO:0000259" key="8">
    <source>
        <dbReference type="PROSITE" id="PS50850"/>
    </source>
</evidence>
<feature type="transmembrane region" description="Helical" evidence="7">
    <location>
        <begin position="279"/>
        <end position="298"/>
    </location>
</feature>
<dbReference type="EMBL" id="EF677576">
    <property type="protein sequence ID" value="ABR17390.1"/>
    <property type="molecule type" value="mRNA"/>
</dbReference>
<feature type="region of interest" description="Disordered" evidence="6">
    <location>
        <begin position="489"/>
        <end position="512"/>
    </location>
</feature>
<evidence type="ECO:0000256" key="1">
    <source>
        <dbReference type="ARBA" id="ARBA00004141"/>
    </source>
</evidence>
<dbReference type="Pfam" id="PF07690">
    <property type="entry name" value="MFS_1"/>
    <property type="match status" value="1"/>
</dbReference>
<feature type="domain" description="Major facilitator superfamily (MFS) profile" evidence="8">
    <location>
        <begin position="41"/>
        <end position="486"/>
    </location>
</feature>
<dbReference type="GO" id="GO:0022857">
    <property type="term" value="F:transmembrane transporter activity"/>
    <property type="evidence" value="ECO:0007669"/>
    <property type="project" value="InterPro"/>
</dbReference>
<dbReference type="InterPro" id="IPR020846">
    <property type="entry name" value="MFS_dom"/>
</dbReference>
<feature type="compositionally biased region" description="Basic and acidic residues" evidence="6">
    <location>
        <begin position="491"/>
        <end position="512"/>
    </location>
</feature>
<protein>
    <recommendedName>
        <fullName evidence="8">Major facilitator superfamily (MFS) profile domain-containing protein</fullName>
    </recommendedName>
</protein>
<dbReference type="SUPFAM" id="SSF103473">
    <property type="entry name" value="MFS general substrate transporter"/>
    <property type="match status" value="1"/>
</dbReference>
<feature type="transmembrane region" description="Helical" evidence="7">
    <location>
        <begin position="169"/>
        <end position="193"/>
    </location>
</feature>
<feature type="transmembrane region" description="Helical" evidence="7">
    <location>
        <begin position="318"/>
        <end position="344"/>
    </location>
</feature>
<evidence type="ECO:0000256" key="5">
    <source>
        <dbReference type="ARBA" id="ARBA00023136"/>
    </source>
</evidence>
<feature type="transmembrane region" description="Helical" evidence="7">
    <location>
        <begin position="430"/>
        <end position="449"/>
    </location>
</feature>
<evidence type="ECO:0000256" key="4">
    <source>
        <dbReference type="ARBA" id="ARBA00022989"/>
    </source>
</evidence>
<feature type="transmembrane region" description="Helical" evidence="7">
    <location>
        <begin position="112"/>
        <end position="135"/>
    </location>
</feature>
<dbReference type="CDD" id="cd17330">
    <property type="entry name" value="MFS_SLC46_TetA_like"/>
    <property type="match status" value="1"/>
</dbReference>
<keyword evidence="5 7" id="KW-0472">Membrane</keyword>
<evidence type="ECO:0000256" key="2">
    <source>
        <dbReference type="ARBA" id="ARBA00022448"/>
    </source>
</evidence>
<evidence type="ECO:0000256" key="3">
    <source>
        <dbReference type="ARBA" id="ARBA00022692"/>
    </source>
</evidence>
<feature type="transmembrane region" description="Helical" evidence="7">
    <location>
        <begin position="78"/>
        <end position="100"/>
    </location>
</feature>
<dbReference type="InterPro" id="IPR011701">
    <property type="entry name" value="MFS"/>
</dbReference>
<accession>B8LP10</accession>
<feature type="transmembrane region" description="Helical" evidence="7">
    <location>
        <begin position="213"/>
        <end position="234"/>
    </location>
</feature>
<proteinExistence type="evidence at transcript level"/>
<evidence type="ECO:0000313" key="9">
    <source>
        <dbReference type="EMBL" id="ABR17390.1"/>
    </source>
</evidence>
<dbReference type="Gene3D" id="1.20.1250.20">
    <property type="entry name" value="MFS general substrate transporter like domains"/>
    <property type="match status" value="1"/>
</dbReference>
<feature type="transmembrane region" description="Helical" evidence="7">
    <location>
        <begin position="461"/>
        <end position="482"/>
    </location>
</feature>
<name>B8LP10_PICSI</name>
<keyword evidence="2" id="KW-0813">Transport</keyword>
<keyword evidence="3 7" id="KW-0812">Transmembrane</keyword>
<feature type="transmembrane region" description="Helical" evidence="7">
    <location>
        <begin position="381"/>
        <end position="409"/>
    </location>
</feature>
<evidence type="ECO:0000256" key="7">
    <source>
        <dbReference type="SAM" id="Phobius"/>
    </source>
</evidence>
<comment type="subcellular location">
    <subcellularLocation>
        <location evidence="1">Membrane</location>
        <topology evidence="1">Multi-pass membrane protein</topology>
    </subcellularLocation>
</comment>
<reference evidence="9" key="1">
    <citation type="submission" date="2007-06" db="EMBL/GenBank/DDBJ databases">
        <title>Full length cDNA sequences from Sitka Spruce (Picea sitchensis).</title>
        <authorList>
            <person name="Ralph S.G."/>
            <person name="Chun H.E."/>
            <person name="Liao N."/>
            <person name="Ali J."/>
            <person name="Reid K."/>
            <person name="Kolosova N."/>
            <person name="Cooper N."/>
            <person name="Cullis C."/>
            <person name="Jancsik S."/>
            <person name="Moore R."/>
            <person name="Mayo M."/>
            <person name="Wagner S."/>
            <person name="Holt R.A."/>
            <person name="Jones S.J.M."/>
            <person name="Marra M.A."/>
            <person name="Ritland C.E."/>
            <person name="Ritland K."/>
            <person name="Bohlmann J."/>
        </authorList>
    </citation>
    <scope>NUCLEOTIDE SEQUENCE</scope>
    <source>
        <tissue evidence="9">Green portion of the leader tissue</tissue>
    </source>
</reference>
<dbReference type="PROSITE" id="PS50850">
    <property type="entry name" value="MFS"/>
    <property type="match status" value="1"/>
</dbReference>
<organism evidence="9">
    <name type="scientific">Picea sitchensis</name>
    <name type="common">Sitka spruce</name>
    <name type="synonym">Pinus sitchensis</name>
    <dbReference type="NCBI Taxonomy" id="3332"/>
    <lineage>
        <taxon>Eukaryota</taxon>
        <taxon>Viridiplantae</taxon>
        <taxon>Streptophyta</taxon>
        <taxon>Embryophyta</taxon>
        <taxon>Tracheophyta</taxon>
        <taxon>Spermatophyta</taxon>
        <taxon>Pinopsida</taxon>
        <taxon>Pinidae</taxon>
        <taxon>Conifers I</taxon>
        <taxon>Pinales</taxon>
        <taxon>Pinaceae</taxon>
        <taxon>Picea</taxon>
    </lineage>
</organism>
<sequence length="512" mass="56612">MASCDEQSEPLLTKDVKYYENCPGCKVEERKEKQKARPLKELMLLALLVLCNALPISSLFPFVYFMVRDFHMGKTEDIGYYAGYIGSSFMFGRFLTSALWGMAADKYGRKPIMIIGVSSVIVFNTLFGMSTSFWMAVSMRFLLGSFNGMLGPVKAYASEICRDEHQALGLSVVGTMWGIGLIIGPALGGFFAQPADKYPKIFPKNSLFGRFPYLLPCLCISVIALVVLVTTFWLPETLHRHPLECEEKGDDDLEFSGPNSIKEKDGQIMEKQKVNRKSLFRNWPVMSSIIVYCVFSLHEVAYSEIFSLWAESPKAYGGLGFTTTNVGTVLSITGVGVLIFQLLIFPSIANFTGAILITRIAAVLSIPVLACYPFISMLSGGFLWLVINCASLLKNVLTVTVYTGTFLLLNNSASQDQRGAANGLAMTGMSLFKTFGPAGGGSIFAWAQRRQDASFLPGNQIVFFFLNAILLIVIAMTFEPFLPRSTNRLNQSKDSKVDKQEPTIEQEQHLSS</sequence>
<dbReference type="PANTHER" id="PTHR23504">
    <property type="entry name" value="MAJOR FACILITATOR SUPERFAMILY DOMAIN-CONTAINING PROTEIN 10"/>
    <property type="match status" value="1"/>
</dbReference>
<dbReference type="AlphaFoldDB" id="B8LP10"/>
<feature type="transmembrane region" description="Helical" evidence="7">
    <location>
        <begin position="42"/>
        <end position="66"/>
    </location>
</feature>
<evidence type="ECO:0000256" key="6">
    <source>
        <dbReference type="SAM" id="MobiDB-lite"/>
    </source>
</evidence>
<dbReference type="GO" id="GO:0016020">
    <property type="term" value="C:membrane"/>
    <property type="evidence" value="ECO:0007669"/>
    <property type="project" value="UniProtKB-SubCell"/>
</dbReference>
<dbReference type="OMA" id="LYGLCWP"/>
<dbReference type="InterPro" id="IPR036259">
    <property type="entry name" value="MFS_trans_sf"/>
</dbReference>
<keyword evidence="4 7" id="KW-1133">Transmembrane helix</keyword>
<dbReference type="PANTHER" id="PTHR23504:SF15">
    <property type="entry name" value="MAJOR FACILITATOR SUPERFAMILY (MFS) PROFILE DOMAIN-CONTAINING PROTEIN"/>
    <property type="match status" value="1"/>
</dbReference>